<name>A0A516V7R8_9GAMM</name>
<feature type="chain" id="PRO_5022215059" description="Spore coat protein U domain-containing protein" evidence="1">
    <location>
        <begin position="27"/>
        <end position="171"/>
    </location>
</feature>
<keyword evidence="1" id="KW-0732">Signal</keyword>
<dbReference type="OrthoDB" id="6063089at2"/>
<evidence type="ECO:0000313" key="2">
    <source>
        <dbReference type="EMBL" id="QDQ74579.1"/>
    </source>
</evidence>
<evidence type="ECO:0008006" key="4">
    <source>
        <dbReference type="Google" id="ProtNLM"/>
    </source>
</evidence>
<protein>
    <recommendedName>
        <fullName evidence="4">Spore coat protein U domain-containing protein</fullName>
    </recommendedName>
</protein>
<feature type="signal peptide" evidence="1">
    <location>
        <begin position="1"/>
        <end position="26"/>
    </location>
</feature>
<proteinExistence type="predicted"/>
<evidence type="ECO:0000256" key="1">
    <source>
        <dbReference type="SAM" id="SignalP"/>
    </source>
</evidence>
<dbReference type="AlphaFoldDB" id="A0A516V7R8"/>
<reference evidence="2 3" key="1">
    <citation type="submission" date="2019-07" db="EMBL/GenBank/DDBJ databases">
        <title>Lysobacter weifangensis sp. nov., isolated from bensulfuron-methyl contaminated farmland soil.</title>
        <authorList>
            <person name="Zhao H."/>
        </authorList>
    </citation>
    <scope>NUCLEOTIDE SEQUENCE [LARGE SCALE GENOMIC DNA]</scope>
    <source>
        <strain evidence="2 3">CC-Bw-6</strain>
    </source>
</reference>
<evidence type="ECO:0000313" key="3">
    <source>
        <dbReference type="Proteomes" id="UP000315891"/>
    </source>
</evidence>
<sequence length="171" mass="17562">MSIATRILLPPAILACGLALSAPAGAATVYEYVNPAVACQLSIPTTDTKVRPKASGYRNESDSNGAFVICGYGKPTSSSSITQINLTLLSMDGASHSVDCTAVSAVNGTNNTQKYVTKTAVVSGTNGITVTWNPGDFGSTSGDIPFTPSPSVTCILPPQTAITQVIDAYNQ</sequence>
<dbReference type="RefSeq" id="WP_143880088.1">
    <property type="nucleotide sequence ID" value="NZ_BAABLZ010000001.1"/>
</dbReference>
<dbReference type="Proteomes" id="UP000315891">
    <property type="component" value="Chromosome"/>
</dbReference>
<gene>
    <name evidence="2" type="ORF">FNZ56_12150</name>
</gene>
<dbReference type="EMBL" id="CP041742">
    <property type="protein sequence ID" value="QDQ74579.1"/>
    <property type="molecule type" value="Genomic_DNA"/>
</dbReference>
<organism evidence="2 3">
    <name type="scientific">Pseudoluteimonas lycopersici</name>
    <dbReference type="NCBI Taxonomy" id="1324796"/>
    <lineage>
        <taxon>Bacteria</taxon>
        <taxon>Pseudomonadati</taxon>
        <taxon>Pseudomonadota</taxon>
        <taxon>Gammaproteobacteria</taxon>
        <taxon>Lysobacterales</taxon>
        <taxon>Lysobacteraceae</taxon>
        <taxon>Pseudoluteimonas</taxon>
    </lineage>
</organism>
<accession>A0A516V7R8</accession>
<keyword evidence="3" id="KW-1185">Reference proteome</keyword>